<keyword evidence="2" id="KW-0012">Acyltransferase</keyword>
<evidence type="ECO:0000313" key="4">
    <source>
        <dbReference type="Proteomes" id="UP001409291"/>
    </source>
</evidence>
<dbReference type="InterPro" id="IPR023917">
    <property type="entry name" value="Bifunctiontional_GlmU_bac-type"/>
</dbReference>
<protein>
    <submittedName>
        <fullName evidence="3">Sugar nucleotidyl transferase</fullName>
    </submittedName>
</protein>
<gene>
    <name evidence="3" type="ORF">ABE541_00175</name>
</gene>
<dbReference type="EMBL" id="JBDJNQ010000001">
    <property type="protein sequence ID" value="MEN5375672.1"/>
    <property type="molecule type" value="Genomic_DNA"/>
</dbReference>
<dbReference type="RefSeq" id="WP_346580294.1">
    <property type="nucleotide sequence ID" value="NZ_JBDJLH010000006.1"/>
</dbReference>
<sequence length="406" mass="45235">MIVILFDQSTESRYLQCFNGLGDLFNSDSLWPFTEVKPTASLRIGILPLFEKWKHALDAVVLYDCLDNSLSIDEQIALSPYEAEELYFVSVNVIPNESFLEKLISLSKGQYLKSGNDLLALRADFDEPSKVRVAHIPFDETLIRVRFIEDLYLHVGPEIIRDFEILTKHFSGALYSESNTVIGDQLYIGNFVEMECVTLNTKTGPIYIEEGAVVMEGANLRGPLYIGKHAVVKMGTTIYGNVSIGECAVVGGEIANSSIGDFSAKGHYGYLGCSVIGDWCNLGAGTTNSNLKNNLSPVELYDYLSKGLRDTGLMKCGLYMGDFSRSGIQSAFNTGTVIGTGCMLALTDFYPKFVPSFTWLYGDIKEAYQLQKFISDLEVVFLSKNKRLDKRLIERIIEINQSTFKN</sequence>
<dbReference type="SUPFAM" id="SSF51161">
    <property type="entry name" value="Trimeric LpxA-like enzymes"/>
    <property type="match status" value="1"/>
</dbReference>
<keyword evidence="4" id="KW-1185">Reference proteome</keyword>
<reference evidence="3 4" key="1">
    <citation type="submission" date="2024-04" db="EMBL/GenBank/DDBJ databases">
        <title>WGS of bacteria from Torrens River.</title>
        <authorList>
            <person name="Wyrsch E.R."/>
            <person name="Drigo B."/>
        </authorList>
    </citation>
    <scope>NUCLEOTIDE SEQUENCE [LARGE SCALE GENOMIC DNA]</scope>
    <source>
        <strain evidence="3 4">TWI391</strain>
    </source>
</reference>
<keyword evidence="1 3" id="KW-0808">Transferase</keyword>
<evidence type="ECO:0000256" key="2">
    <source>
        <dbReference type="ARBA" id="ARBA00023315"/>
    </source>
</evidence>
<dbReference type="Gene3D" id="2.160.10.10">
    <property type="entry name" value="Hexapeptide repeat proteins"/>
    <property type="match status" value="1"/>
</dbReference>
<accession>A0ABV0BME8</accession>
<organism evidence="3 4">
    <name type="scientific">Sphingobacterium kitahiroshimense</name>
    <dbReference type="NCBI Taxonomy" id="470446"/>
    <lineage>
        <taxon>Bacteria</taxon>
        <taxon>Pseudomonadati</taxon>
        <taxon>Bacteroidota</taxon>
        <taxon>Sphingobacteriia</taxon>
        <taxon>Sphingobacteriales</taxon>
        <taxon>Sphingobacteriaceae</taxon>
        <taxon>Sphingobacterium</taxon>
    </lineage>
</organism>
<dbReference type="InterPro" id="IPR011004">
    <property type="entry name" value="Trimer_LpxA-like_sf"/>
</dbReference>
<evidence type="ECO:0000313" key="3">
    <source>
        <dbReference type="EMBL" id="MEN5375672.1"/>
    </source>
</evidence>
<dbReference type="Pfam" id="PF13562">
    <property type="entry name" value="NTP_transf_4"/>
    <property type="match status" value="1"/>
</dbReference>
<evidence type="ECO:0000256" key="1">
    <source>
        <dbReference type="ARBA" id="ARBA00022679"/>
    </source>
</evidence>
<name>A0ABV0BME8_9SPHI</name>
<comment type="caution">
    <text evidence="3">The sequence shown here is derived from an EMBL/GenBank/DDBJ whole genome shotgun (WGS) entry which is preliminary data.</text>
</comment>
<dbReference type="Proteomes" id="UP001409291">
    <property type="component" value="Unassembled WGS sequence"/>
</dbReference>
<dbReference type="PANTHER" id="PTHR43584">
    <property type="entry name" value="NUCLEOTIDYL TRANSFERASE"/>
    <property type="match status" value="1"/>
</dbReference>
<dbReference type="InterPro" id="IPR050065">
    <property type="entry name" value="GlmU-like"/>
</dbReference>
<proteinExistence type="predicted"/>
<dbReference type="GO" id="GO:0016740">
    <property type="term" value="F:transferase activity"/>
    <property type="evidence" value="ECO:0007669"/>
    <property type="project" value="UniProtKB-KW"/>
</dbReference>
<dbReference type="NCBIfam" id="TIGR03991">
    <property type="entry name" value="alt_bact_glmU"/>
    <property type="match status" value="1"/>
</dbReference>